<keyword evidence="2" id="KW-0732">Signal</keyword>
<keyword evidence="1" id="KW-0812">Transmembrane</keyword>
<name>A0A915N0Y0_MELJA</name>
<keyword evidence="1" id="KW-0472">Membrane</keyword>
<dbReference type="WBParaSite" id="scaffold7008_cov229.g11553">
    <property type="protein sequence ID" value="scaffold7008_cov229.g11553"/>
    <property type="gene ID" value="scaffold7008_cov229.g11553"/>
</dbReference>
<dbReference type="SUPFAM" id="SSF81321">
    <property type="entry name" value="Family A G protein-coupled receptor-like"/>
    <property type="match status" value="1"/>
</dbReference>
<dbReference type="AlphaFoldDB" id="A0A915N0Y0"/>
<feature type="transmembrane region" description="Helical" evidence="1">
    <location>
        <begin position="168"/>
        <end position="195"/>
    </location>
</feature>
<feature type="transmembrane region" description="Helical" evidence="1">
    <location>
        <begin position="54"/>
        <end position="76"/>
    </location>
</feature>
<keyword evidence="3" id="KW-1185">Reference proteome</keyword>
<evidence type="ECO:0000256" key="1">
    <source>
        <dbReference type="SAM" id="Phobius"/>
    </source>
</evidence>
<evidence type="ECO:0000256" key="2">
    <source>
        <dbReference type="SAM" id="SignalP"/>
    </source>
</evidence>
<protein>
    <submittedName>
        <fullName evidence="4">G-protein coupled receptors family 1 profile domain-containing protein</fullName>
    </submittedName>
</protein>
<feature type="chain" id="PRO_5037317842" evidence="2">
    <location>
        <begin position="31"/>
        <end position="302"/>
    </location>
</feature>
<keyword evidence="1" id="KW-1133">Transmembrane helix</keyword>
<reference evidence="4" key="1">
    <citation type="submission" date="2022-11" db="UniProtKB">
        <authorList>
            <consortium name="WormBaseParasite"/>
        </authorList>
    </citation>
    <scope>IDENTIFICATION</scope>
</reference>
<dbReference type="Proteomes" id="UP000887561">
    <property type="component" value="Unplaced"/>
</dbReference>
<accession>A0A915N0Y0</accession>
<dbReference type="InterPro" id="IPR019428">
    <property type="entry name" value="7TM_GPCR_serpentine_rcpt_Str"/>
</dbReference>
<feature type="transmembrane region" description="Helical" evidence="1">
    <location>
        <begin position="215"/>
        <end position="232"/>
    </location>
</feature>
<feature type="signal peptide" evidence="2">
    <location>
        <begin position="1"/>
        <end position="30"/>
    </location>
</feature>
<evidence type="ECO:0000313" key="4">
    <source>
        <dbReference type="WBParaSite" id="scaffold7008_cov229.g11553"/>
    </source>
</evidence>
<dbReference type="Pfam" id="PF10326">
    <property type="entry name" value="7TM_GPCR_Str"/>
    <property type="match status" value="1"/>
</dbReference>
<sequence>MRVFSHILMQTCCADLIMLTINLLAQPIYASDEGVGIVILNGPMRHLGTLPQNLILFIWDNCFFFSFFGFAAQFIYPSILYVAGLPQVGKDKCCSNPVILQLLECDNGDKIQLAQSAGGFYSIAWIVVSIFITTAYSTIFCCAYAIRRFVKEHIKNTKTKVSEINDQLTLNMIIQSLLPLLAIIPVWTTLISSLFNANFSTVDSGPLQVMMLVRLPIHWIAVLNPVVTILTVKHYKSAIQSLILHGTAKVHSTTSQHTQQVLGTNQNGNVIIYHTPQNKMVPKSPLVCQKSTTSPGNLPVCY</sequence>
<feature type="transmembrane region" description="Helical" evidence="1">
    <location>
        <begin position="123"/>
        <end position="147"/>
    </location>
</feature>
<organism evidence="3 4">
    <name type="scientific">Meloidogyne javanica</name>
    <name type="common">Root-knot nematode worm</name>
    <dbReference type="NCBI Taxonomy" id="6303"/>
    <lineage>
        <taxon>Eukaryota</taxon>
        <taxon>Metazoa</taxon>
        <taxon>Ecdysozoa</taxon>
        <taxon>Nematoda</taxon>
        <taxon>Chromadorea</taxon>
        <taxon>Rhabditida</taxon>
        <taxon>Tylenchina</taxon>
        <taxon>Tylenchomorpha</taxon>
        <taxon>Tylenchoidea</taxon>
        <taxon>Meloidogynidae</taxon>
        <taxon>Meloidogyninae</taxon>
        <taxon>Meloidogyne</taxon>
        <taxon>Meloidogyne incognita group</taxon>
    </lineage>
</organism>
<evidence type="ECO:0000313" key="3">
    <source>
        <dbReference type="Proteomes" id="UP000887561"/>
    </source>
</evidence>
<proteinExistence type="predicted"/>